<reference evidence="1 2" key="1">
    <citation type="submission" date="2018-04" db="EMBL/GenBank/DDBJ databases">
        <title>The genome sequence of Caulobacter sp. 736.</title>
        <authorList>
            <person name="Gao J."/>
            <person name="Sun J."/>
        </authorList>
    </citation>
    <scope>NUCLEOTIDE SEQUENCE [LARGE SCALE GENOMIC DNA]</scope>
    <source>
        <strain evidence="1 2">736</strain>
    </source>
</reference>
<sequence>MVLHARSGVMGAAMTAHAEQILSHVMYVRDDLDAGRLSAEQAKAYAHLGRQVDKITRAVEAAPDQDTADALWETGARMIDDFLTTHFPLPRAC</sequence>
<dbReference type="EMBL" id="QDKP01000024">
    <property type="protein sequence ID" value="PVM84792.1"/>
    <property type="molecule type" value="Genomic_DNA"/>
</dbReference>
<evidence type="ECO:0000313" key="2">
    <source>
        <dbReference type="Proteomes" id="UP000244913"/>
    </source>
</evidence>
<accession>A0A2T9JM75</accession>
<name>A0A2T9JM75_9CAUL</name>
<keyword evidence="2" id="KW-1185">Reference proteome</keyword>
<dbReference type="Proteomes" id="UP000244913">
    <property type="component" value="Unassembled WGS sequence"/>
</dbReference>
<protein>
    <submittedName>
        <fullName evidence="1">Uncharacterized protein</fullName>
    </submittedName>
</protein>
<comment type="caution">
    <text evidence="1">The sequence shown here is derived from an EMBL/GenBank/DDBJ whole genome shotgun (WGS) entry which is preliminary data.</text>
</comment>
<dbReference type="AlphaFoldDB" id="A0A2T9JM75"/>
<evidence type="ECO:0000313" key="1">
    <source>
        <dbReference type="EMBL" id="PVM84792.1"/>
    </source>
</evidence>
<proteinExistence type="predicted"/>
<gene>
    <name evidence="1" type="ORF">DDF65_08100</name>
</gene>
<organism evidence="1 2">
    <name type="scientific">Caulobacter radicis</name>
    <dbReference type="NCBI Taxonomy" id="2172650"/>
    <lineage>
        <taxon>Bacteria</taxon>
        <taxon>Pseudomonadati</taxon>
        <taxon>Pseudomonadota</taxon>
        <taxon>Alphaproteobacteria</taxon>
        <taxon>Caulobacterales</taxon>
        <taxon>Caulobacteraceae</taxon>
        <taxon>Caulobacter</taxon>
    </lineage>
</organism>